<dbReference type="PANTHER" id="PTHR35908">
    <property type="entry name" value="HYPOTHETICAL FUSION PROTEIN"/>
    <property type="match status" value="1"/>
</dbReference>
<proteinExistence type="predicted"/>
<dbReference type="InterPro" id="IPR041581">
    <property type="entry name" value="Glyoxalase_6"/>
</dbReference>
<dbReference type="AlphaFoldDB" id="A0A3A9ZLC9"/>
<dbReference type="InterPro" id="IPR029068">
    <property type="entry name" value="Glyas_Bleomycin-R_OHBP_Dase"/>
</dbReference>
<dbReference type="Proteomes" id="UP000281726">
    <property type="component" value="Unassembled WGS sequence"/>
</dbReference>
<evidence type="ECO:0000313" key="3">
    <source>
        <dbReference type="Proteomes" id="UP000281726"/>
    </source>
</evidence>
<dbReference type="CDD" id="cd06587">
    <property type="entry name" value="VOC"/>
    <property type="match status" value="1"/>
</dbReference>
<dbReference type="Pfam" id="PF18029">
    <property type="entry name" value="Glyoxalase_6"/>
    <property type="match status" value="1"/>
</dbReference>
<accession>A0A3A9ZLC9</accession>
<dbReference type="OrthoDB" id="3212826at2"/>
<dbReference type="PANTHER" id="PTHR35908:SF1">
    <property type="entry name" value="CONSERVED PROTEIN"/>
    <property type="match status" value="1"/>
</dbReference>
<evidence type="ECO:0000313" key="2">
    <source>
        <dbReference type="EMBL" id="RKN49140.1"/>
    </source>
</evidence>
<protein>
    <submittedName>
        <fullName evidence="2">VOC family protein</fullName>
    </submittedName>
</protein>
<name>A0A3A9ZLC9_9ACTN</name>
<organism evidence="2 3">
    <name type="scientific">Micromonospora endolithica</name>
    <dbReference type="NCBI Taxonomy" id="230091"/>
    <lineage>
        <taxon>Bacteria</taxon>
        <taxon>Bacillati</taxon>
        <taxon>Actinomycetota</taxon>
        <taxon>Actinomycetes</taxon>
        <taxon>Micromonosporales</taxon>
        <taxon>Micromonosporaceae</taxon>
        <taxon>Micromonospora</taxon>
    </lineage>
</organism>
<sequence>MSARIHNVSIDCHDTYALARFWSQVFDCPMEPDDFPGDPEAMLRPEGGPTVLFLAVPEGKQVKNRVHLDLQPTDRTRAEEVTRLLALGATHLADHIGPNGEGFVVLADPWGNEFCVVRSAAERA</sequence>
<keyword evidence="3" id="KW-1185">Reference proteome</keyword>
<gene>
    <name evidence="2" type="ORF">D7223_06380</name>
</gene>
<evidence type="ECO:0000259" key="1">
    <source>
        <dbReference type="Pfam" id="PF18029"/>
    </source>
</evidence>
<dbReference type="RefSeq" id="WP_120726020.1">
    <property type="nucleotide sequence ID" value="NZ_RBAK01000002.1"/>
</dbReference>
<dbReference type="Gene3D" id="3.10.180.10">
    <property type="entry name" value="2,3-Dihydroxybiphenyl 1,2-Dioxygenase, domain 1"/>
    <property type="match status" value="1"/>
</dbReference>
<feature type="domain" description="Glyoxalase-like" evidence="1">
    <location>
        <begin position="8"/>
        <end position="117"/>
    </location>
</feature>
<dbReference type="SUPFAM" id="SSF54593">
    <property type="entry name" value="Glyoxalase/Bleomycin resistance protein/Dihydroxybiphenyl dioxygenase"/>
    <property type="match status" value="1"/>
</dbReference>
<reference evidence="2 3" key="1">
    <citation type="journal article" date="2004" name="Syst. Appl. Microbiol.">
        <title>Cryptoendolithic actinomycetes from antarctic sandstone rock samples: Micromonospora endolithica sp. nov. and two isolates related to Micromonospora coerulea Jensen 1932.</title>
        <authorList>
            <person name="Hirsch P."/>
            <person name="Mevs U."/>
            <person name="Kroppenstedt R.M."/>
            <person name="Schumann P."/>
            <person name="Stackebrandt E."/>
        </authorList>
    </citation>
    <scope>NUCLEOTIDE SEQUENCE [LARGE SCALE GENOMIC DNA]</scope>
    <source>
        <strain evidence="2 3">JCM 12677</strain>
    </source>
</reference>
<dbReference type="EMBL" id="RBAK01000002">
    <property type="protein sequence ID" value="RKN49140.1"/>
    <property type="molecule type" value="Genomic_DNA"/>
</dbReference>
<comment type="caution">
    <text evidence="2">The sequence shown here is derived from an EMBL/GenBank/DDBJ whole genome shotgun (WGS) entry which is preliminary data.</text>
</comment>